<keyword evidence="7" id="KW-0282">Flagellum</keyword>
<dbReference type="InterPro" id="IPR000749">
    <property type="entry name" value="ATP-guanido_PTrfase"/>
</dbReference>
<keyword evidence="2 5" id="KW-0547">Nucleotide-binding</keyword>
<comment type="similarity">
    <text evidence="5">Belongs to the ATP:guanido phosphotransferase family.</text>
</comment>
<name>E7N2Y3_9FIRM</name>
<feature type="binding site" evidence="5">
    <location>
        <position position="128"/>
    </location>
    <ligand>
        <name>ATP</name>
        <dbReference type="ChEBI" id="CHEBI:30616"/>
    </ligand>
</feature>
<keyword evidence="3 5" id="KW-0418">Kinase</keyword>
<evidence type="ECO:0000259" key="6">
    <source>
        <dbReference type="PROSITE" id="PS51510"/>
    </source>
</evidence>
<dbReference type="SUPFAM" id="SSF55931">
    <property type="entry name" value="Glutamine synthetase/guanido kinase"/>
    <property type="match status" value="1"/>
</dbReference>
<keyword evidence="8" id="KW-1185">Reference proteome</keyword>
<dbReference type="STRING" id="749551.HMPREF9555_01354"/>
<dbReference type="EMBL" id="AECV01000023">
    <property type="protein sequence ID" value="EFW29544.1"/>
    <property type="molecule type" value="Genomic_DNA"/>
</dbReference>
<dbReference type="Pfam" id="PF00217">
    <property type="entry name" value="ATP-gua_Ptrans"/>
    <property type="match status" value="1"/>
</dbReference>
<dbReference type="InterPro" id="IPR014746">
    <property type="entry name" value="Gln_synth/guanido_kin_cat_dom"/>
</dbReference>
<evidence type="ECO:0000256" key="4">
    <source>
        <dbReference type="ARBA" id="ARBA00022840"/>
    </source>
</evidence>
<keyword evidence="7" id="KW-0969">Cilium</keyword>
<evidence type="ECO:0000256" key="1">
    <source>
        <dbReference type="ARBA" id="ARBA00022679"/>
    </source>
</evidence>
<comment type="caution">
    <text evidence="5">Lacks conserved residue(s) required for the propagation of feature annotation.</text>
</comment>
<dbReference type="Proteomes" id="UP000004633">
    <property type="component" value="Unassembled WGS sequence"/>
</dbReference>
<reference evidence="7 8" key="1">
    <citation type="submission" date="2010-08" db="EMBL/GenBank/DDBJ databases">
        <authorList>
            <person name="Weinstock G."/>
            <person name="Sodergren E."/>
            <person name="Clifton S."/>
            <person name="Fulton L."/>
            <person name="Fulton B."/>
            <person name="Courtney L."/>
            <person name="Fronick C."/>
            <person name="Harrison M."/>
            <person name="Strong C."/>
            <person name="Farmer C."/>
            <person name="Delahaunty K."/>
            <person name="Markovic C."/>
            <person name="Hall O."/>
            <person name="Minx P."/>
            <person name="Tomlinson C."/>
            <person name="Mitreva M."/>
            <person name="Hou S."/>
            <person name="Chen J."/>
            <person name="Wollam A."/>
            <person name="Pepin K.H."/>
            <person name="Johnson M."/>
            <person name="Bhonagiri V."/>
            <person name="Zhang X."/>
            <person name="Suruliraj S."/>
            <person name="Warren W."/>
            <person name="Chinwalla A."/>
            <person name="Mardis E.R."/>
            <person name="Wilson R.K."/>
        </authorList>
    </citation>
    <scope>NUCLEOTIDE SEQUENCE [LARGE SCALE GENOMIC DNA]</scope>
    <source>
        <strain evidence="7 8">F0399</strain>
    </source>
</reference>
<feature type="binding site" evidence="5">
    <location>
        <begin position="179"/>
        <end position="183"/>
    </location>
    <ligand>
        <name>ATP</name>
        <dbReference type="ChEBI" id="CHEBI:30616"/>
    </ligand>
</feature>
<evidence type="ECO:0000256" key="2">
    <source>
        <dbReference type="ARBA" id="ARBA00022741"/>
    </source>
</evidence>
<proteinExistence type="inferred from homology"/>
<dbReference type="HOGENOM" id="CLU_066591_1_0_9"/>
<feature type="binding site" evidence="5">
    <location>
        <begin position="210"/>
        <end position="215"/>
    </location>
    <ligand>
        <name>ATP</name>
        <dbReference type="ChEBI" id="CHEBI:30616"/>
    </ligand>
</feature>
<gene>
    <name evidence="7" type="ORF">HMPREF9555_01354</name>
</gene>
<keyword evidence="7" id="KW-0966">Cell projection</keyword>
<dbReference type="PANTHER" id="PTHR11547">
    <property type="entry name" value="ARGININE OR CREATINE KINASE"/>
    <property type="match status" value="1"/>
</dbReference>
<evidence type="ECO:0000256" key="3">
    <source>
        <dbReference type="ARBA" id="ARBA00022777"/>
    </source>
</evidence>
<dbReference type="CDD" id="cd07930">
    <property type="entry name" value="bacterial_phosphagen_kinase"/>
    <property type="match status" value="1"/>
</dbReference>
<organism evidence="7 8">
    <name type="scientific">Selenomonas artemidis F0399</name>
    <dbReference type="NCBI Taxonomy" id="749551"/>
    <lineage>
        <taxon>Bacteria</taxon>
        <taxon>Bacillati</taxon>
        <taxon>Bacillota</taxon>
        <taxon>Negativicutes</taxon>
        <taxon>Selenomonadales</taxon>
        <taxon>Selenomonadaceae</taxon>
        <taxon>Selenomonas</taxon>
    </lineage>
</organism>
<evidence type="ECO:0000313" key="7">
    <source>
        <dbReference type="EMBL" id="EFW29544.1"/>
    </source>
</evidence>
<feature type="domain" description="Phosphagen kinase C-terminal" evidence="6">
    <location>
        <begin position="26"/>
        <end position="255"/>
    </location>
</feature>
<dbReference type="GO" id="GO:0004111">
    <property type="term" value="F:creatine kinase activity"/>
    <property type="evidence" value="ECO:0007669"/>
    <property type="project" value="InterPro"/>
</dbReference>
<keyword evidence="4 5" id="KW-0067">ATP-binding</keyword>
<protein>
    <submittedName>
        <fullName evidence="7">Putative flagellar protein FliS</fullName>
    </submittedName>
</protein>
<feature type="binding site" evidence="5">
    <location>
        <begin position="29"/>
        <end position="33"/>
    </location>
    <ligand>
        <name>ATP</name>
        <dbReference type="ChEBI" id="CHEBI:30616"/>
    </ligand>
</feature>
<comment type="caution">
    <text evidence="7">The sequence shown here is derived from an EMBL/GenBank/DDBJ whole genome shotgun (WGS) entry which is preliminary data.</text>
</comment>
<dbReference type="GO" id="GO:0005615">
    <property type="term" value="C:extracellular space"/>
    <property type="evidence" value="ECO:0007669"/>
    <property type="project" value="TreeGrafter"/>
</dbReference>
<dbReference type="AlphaFoldDB" id="E7N2Y3"/>
<dbReference type="PROSITE" id="PS51510">
    <property type="entry name" value="PHOSPHAGEN_KINASE_C"/>
    <property type="match status" value="1"/>
</dbReference>
<sequence>MRMALDDLLRNGRLPWFGVGGRDGDVVLSSRVRLARNLVQLPFPNRADHAQLAKIHGTVDTALASVTADTGFVFARAEIDRLTALQRAVLIEKRLISEKFAEAQPYRTAYISDDMMVSILVNEDDHLRIQTMAPGLGLTQAFEAASKVDDCIEAQIDLAFDETMGYLTAYPTNLGTGLRASVLLHLPGLVYTRNIDNIVNTSLRLGLAMQPLEGGGEAAHLYKISNQLTLGYSESEIIENVRSAVSEITGHERRARKALSYFGKDGVEDVVWRAYGILAYARSLTEQEVFDLASRVRFGIDRGIITGVSPDCYAEILVATRDAYLKNLTENENLAQNELNSVRAARVREILDTYRIRG</sequence>
<dbReference type="Gene3D" id="3.30.590.10">
    <property type="entry name" value="Glutamine synthetase/guanido kinase, catalytic domain"/>
    <property type="match status" value="1"/>
</dbReference>
<evidence type="ECO:0000313" key="8">
    <source>
        <dbReference type="Proteomes" id="UP000004633"/>
    </source>
</evidence>
<dbReference type="GO" id="GO:0005524">
    <property type="term" value="F:ATP binding"/>
    <property type="evidence" value="ECO:0007669"/>
    <property type="project" value="UniProtKB-UniRule"/>
</dbReference>
<dbReference type="PANTHER" id="PTHR11547:SF38">
    <property type="entry name" value="ARGININE KINASE 1-RELATED"/>
    <property type="match status" value="1"/>
</dbReference>
<accession>E7N2Y3</accession>
<dbReference type="GO" id="GO:0046314">
    <property type="term" value="P:phosphocreatine biosynthetic process"/>
    <property type="evidence" value="ECO:0007669"/>
    <property type="project" value="InterPro"/>
</dbReference>
<evidence type="ECO:0000256" key="5">
    <source>
        <dbReference type="PROSITE-ProRule" id="PRU00843"/>
    </source>
</evidence>
<dbReference type="InterPro" id="IPR022414">
    <property type="entry name" value="ATP-guanido_PTrfase_cat"/>
</dbReference>
<dbReference type="InterPro" id="IPR023660">
    <property type="entry name" value="Arg_Kinase"/>
</dbReference>
<keyword evidence="1 5" id="KW-0808">Transferase</keyword>